<evidence type="ECO:0000313" key="3">
    <source>
        <dbReference type="Proteomes" id="UP000002774"/>
    </source>
</evidence>
<feature type="domain" description="Microcin J25-processing protein McjB C-terminal" evidence="1">
    <location>
        <begin position="40"/>
        <end position="138"/>
    </location>
</feature>
<dbReference type="RefSeq" id="WP_008508508.1">
    <property type="nucleotide sequence ID" value="NZ_CM001403.1"/>
</dbReference>
<dbReference type="Proteomes" id="UP000002774">
    <property type="component" value="Chromosome"/>
</dbReference>
<keyword evidence="3" id="KW-1185">Reference proteome</keyword>
<reference evidence="2" key="1">
    <citation type="submission" date="2011-09" db="EMBL/GenBank/DDBJ databases">
        <title>The permanent draft genome of Mucilaginibacter paludis DSM 18603.</title>
        <authorList>
            <consortium name="US DOE Joint Genome Institute (JGI-PGF)"/>
            <person name="Lucas S."/>
            <person name="Han J."/>
            <person name="Lapidus A."/>
            <person name="Bruce D."/>
            <person name="Goodwin L."/>
            <person name="Pitluck S."/>
            <person name="Peters L."/>
            <person name="Kyrpides N."/>
            <person name="Mavromatis K."/>
            <person name="Ivanova N."/>
            <person name="Mikhailova N."/>
            <person name="Held B."/>
            <person name="Detter J.C."/>
            <person name="Tapia R."/>
            <person name="Han C."/>
            <person name="Land M."/>
            <person name="Hauser L."/>
            <person name="Markowitz V."/>
            <person name="Cheng J.-F."/>
            <person name="Hugenholtz P."/>
            <person name="Woyke T."/>
            <person name="Wu D."/>
            <person name="Tindall B."/>
            <person name="Brambilla E."/>
            <person name="Klenk H.-P."/>
            <person name="Eisen J.A."/>
        </authorList>
    </citation>
    <scope>NUCLEOTIDE SEQUENCE [LARGE SCALE GENOMIC DNA]</scope>
    <source>
        <strain evidence="2">DSM 18603</strain>
    </source>
</reference>
<dbReference type="AlphaFoldDB" id="H1Y2A8"/>
<dbReference type="STRING" id="714943.Mucpa_3790"/>
<dbReference type="InterPro" id="IPR053521">
    <property type="entry name" value="McjB-like"/>
</dbReference>
<name>H1Y2A8_9SPHI</name>
<gene>
    <name evidence="2" type="ORF">Mucpa_3790</name>
</gene>
<dbReference type="NCBIfam" id="NF033537">
    <property type="entry name" value="lasso_biosyn_B2"/>
    <property type="match status" value="1"/>
</dbReference>
<dbReference type="Pfam" id="PF13471">
    <property type="entry name" value="Transglut_core3"/>
    <property type="match status" value="1"/>
</dbReference>
<evidence type="ECO:0000313" key="2">
    <source>
        <dbReference type="EMBL" id="EHQ27888.1"/>
    </source>
</evidence>
<dbReference type="eggNOG" id="ENOG5032BXP">
    <property type="taxonomic scope" value="Bacteria"/>
</dbReference>
<dbReference type="HOGENOM" id="CLU_129168_2_1_10"/>
<organism evidence="2 3">
    <name type="scientific">Mucilaginibacter paludis DSM 18603</name>
    <dbReference type="NCBI Taxonomy" id="714943"/>
    <lineage>
        <taxon>Bacteria</taxon>
        <taxon>Pseudomonadati</taxon>
        <taxon>Bacteroidota</taxon>
        <taxon>Sphingobacteriia</taxon>
        <taxon>Sphingobacteriales</taxon>
        <taxon>Sphingobacteriaceae</taxon>
        <taxon>Mucilaginibacter</taxon>
    </lineage>
</organism>
<dbReference type="InterPro" id="IPR032708">
    <property type="entry name" value="McjB_C"/>
</dbReference>
<sequence length="149" mass="17448">MLIKKLARKYKTFVQVPLHTKWLFIEALYTSAWVKLSLCFFPFKRVMAWLGTVNIETINTPDVQTLNTRMQVKKALELCNKYALWPTECYTLSLTGKLLLKRRHIGSTLYIGFKKDNSMYKGHAWLRAKDTYITGFKQSIGFTIHSRFS</sequence>
<accession>H1Y2A8</accession>
<dbReference type="EMBL" id="CM001403">
    <property type="protein sequence ID" value="EHQ27888.1"/>
    <property type="molecule type" value="Genomic_DNA"/>
</dbReference>
<protein>
    <recommendedName>
        <fullName evidence="1">Microcin J25-processing protein McjB C-terminal domain-containing protein</fullName>
    </recommendedName>
</protein>
<evidence type="ECO:0000259" key="1">
    <source>
        <dbReference type="Pfam" id="PF13471"/>
    </source>
</evidence>
<proteinExistence type="predicted"/>